<name>A0A3F3IJC0_SALER</name>
<protein>
    <recommendedName>
        <fullName evidence="2">DUF2190 family protein</fullName>
    </recommendedName>
</protein>
<proteinExistence type="predicted"/>
<sequence length="132" mass="13259">MDRNTAFTDGELFGVPCEAGAVIDAGHVVCVNAAGFAIAGAPAADNTVIGVSDDVADNTGGAQGACRVMVRRNKAFALDNDTAAPVTQALVGKDCYLLDSHTVTSTDNTKANPVAGKVLAVSPEDGVLVLIG</sequence>
<gene>
    <name evidence="1" type="ORF">BH006_14110</name>
</gene>
<dbReference type="Proteomes" id="UP000852880">
    <property type="component" value="Unassembled WGS sequence"/>
</dbReference>
<evidence type="ECO:0000313" key="1">
    <source>
        <dbReference type="EMBL" id="OEH99106.1"/>
    </source>
</evidence>
<accession>A0A3F3IJC0</accession>
<dbReference type="EMBL" id="MJEL01000004">
    <property type="protein sequence ID" value="OEH99106.1"/>
    <property type="molecule type" value="Genomic_DNA"/>
</dbReference>
<dbReference type="AlphaFoldDB" id="A0A3F3IJC0"/>
<comment type="caution">
    <text evidence="1">The sequence shown here is derived from an EMBL/GenBank/DDBJ whole genome shotgun (WGS) entry which is preliminary data.</text>
</comment>
<dbReference type="RefSeq" id="WP_069721040.1">
    <property type="nucleotide sequence ID" value="NZ_MJEL01000004.1"/>
</dbReference>
<reference evidence="1" key="1">
    <citation type="submission" date="2016-09" db="EMBL/GenBank/DDBJ databases">
        <title>Whole Genome Sequencing of Salmonella enterica subsp. enterica serovar Nottingham.</title>
        <authorList>
            <person name="Zheng J."/>
            <person name="Wang H."/>
        </authorList>
    </citation>
    <scope>NUCLEOTIDE SEQUENCE [LARGE SCALE GENOMIC DNA]</scope>
    <source>
        <strain evidence="1">CFSAN055411</strain>
    </source>
</reference>
<organism evidence="1">
    <name type="scientific">Salmonella enterica</name>
    <name type="common">Salmonella choleraesuis</name>
    <dbReference type="NCBI Taxonomy" id="28901"/>
    <lineage>
        <taxon>Bacteria</taxon>
        <taxon>Pseudomonadati</taxon>
        <taxon>Pseudomonadota</taxon>
        <taxon>Gammaproteobacteria</taxon>
        <taxon>Enterobacterales</taxon>
        <taxon>Enterobacteriaceae</taxon>
        <taxon>Salmonella</taxon>
    </lineage>
</organism>
<evidence type="ECO:0008006" key="2">
    <source>
        <dbReference type="Google" id="ProtNLM"/>
    </source>
</evidence>